<sequence length="140" mass="15225">MKTSTTRMPLPWRGVGGGSYGEGMADKAVVRREKFPEAYAIFDPIVAEWTSRPDVALGAMFGSEGLNVRGKVFAFVTFAGELMVKLPERRIGELAEANEAQPAVMRGRPMREWATVGTDAAERWGPLVGEAFAHVDAITP</sequence>
<proteinExistence type="predicted"/>
<dbReference type="SUPFAM" id="SSF159894">
    <property type="entry name" value="YgaC/TfoX-N like"/>
    <property type="match status" value="1"/>
</dbReference>
<gene>
    <name evidence="1" type="ORF">MRBLWS13_002652</name>
</gene>
<evidence type="ECO:0000313" key="1">
    <source>
        <dbReference type="EMBL" id="WZO34980.1"/>
    </source>
</evidence>
<reference evidence="1" key="1">
    <citation type="submission" date="2024-04" db="EMBL/GenBank/DDBJ databases">
        <authorList>
            <person name="Roder T."/>
            <person name="Oberhansli S."/>
            <person name="Kreuzer M."/>
        </authorList>
    </citation>
    <scope>NUCLEOTIDE SEQUENCE</scope>
    <source>
        <strain evidence="1">LWS13-1.2</strain>
    </source>
</reference>
<dbReference type="AlphaFoldDB" id="A0AAU6SDP0"/>
<organism evidence="1">
    <name type="scientific">Microbacterium sp. LWS13-1.2</name>
    <dbReference type="NCBI Taxonomy" id="3135264"/>
    <lineage>
        <taxon>Bacteria</taxon>
        <taxon>Bacillati</taxon>
        <taxon>Actinomycetota</taxon>
        <taxon>Actinomycetes</taxon>
        <taxon>Micrococcales</taxon>
        <taxon>Microbacteriaceae</taxon>
        <taxon>Microbacterium</taxon>
    </lineage>
</organism>
<accession>A0AAU6SDP0</accession>
<dbReference type="EMBL" id="CP151632">
    <property type="protein sequence ID" value="WZO34980.1"/>
    <property type="molecule type" value="Genomic_DNA"/>
</dbReference>
<protein>
    <recommendedName>
        <fullName evidence="2">TfoX N-terminal domain-containing protein</fullName>
    </recommendedName>
</protein>
<name>A0AAU6SDP0_9MICO</name>
<evidence type="ECO:0008006" key="2">
    <source>
        <dbReference type="Google" id="ProtNLM"/>
    </source>
</evidence>
<dbReference type="RefSeq" id="WP_349425828.1">
    <property type="nucleotide sequence ID" value="NZ_CP151632.1"/>
</dbReference>